<organism evidence="1 2">
    <name type="scientific">Avena sativa</name>
    <name type="common">Oat</name>
    <dbReference type="NCBI Taxonomy" id="4498"/>
    <lineage>
        <taxon>Eukaryota</taxon>
        <taxon>Viridiplantae</taxon>
        <taxon>Streptophyta</taxon>
        <taxon>Embryophyta</taxon>
        <taxon>Tracheophyta</taxon>
        <taxon>Spermatophyta</taxon>
        <taxon>Magnoliopsida</taxon>
        <taxon>Liliopsida</taxon>
        <taxon>Poales</taxon>
        <taxon>Poaceae</taxon>
        <taxon>BOP clade</taxon>
        <taxon>Pooideae</taxon>
        <taxon>Poodae</taxon>
        <taxon>Poeae</taxon>
        <taxon>Poeae Chloroplast Group 1 (Aveneae type)</taxon>
        <taxon>Aveninae</taxon>
        <taxon>Avena</taxon>
    </lineage>
</organism>
<evidence type="ECO:0000313" key="2">
    <source>
        <dbReference type="Proteomes" id="UP001732700"/>
    </source>
</evidence>
<accession>A0ACD5XZ32</accession>
<evidence type="ECO:0000313" key="1">
    <source>
        <dbReference type="EnsemblPlants" id="AVESA.00010b.r2.5CG0876250.1.CDS.1"/>
    </source>
</evidence>
<name>A0ACD5XZ32_AVESA</name>
<dbReference type="Proteomes" id="UP001732700">
    <property type="component" value="Chromosome 5C"/>
</dbReference>
<protein>
    <submittedName>
        <fullName evidence="1">Uncharacterized protein</fullName>
    </submittedName>
</protein>
<sequence>MAETSREREGILARPATLPDDLLLEILARVPYRSLCRFRCVSPSWRALCSERGILRRSPQALSGFFCYTDDDLWDARFLNFPGGSGGRRPLVDPSLPFLRGAGYVHDFVLVDCCGGLLLCKFFTSPTPSSQLDNDYVVYNPATEEWTVLPRNEGLDPRNVIRLGFDPAAPSWFAVFVLLQDLDNDCELTGVEIYSSRTGLWTSRQTAGWSQQGTALEYHQDSVSVFLDGSLHLATDRSSIITVDMDGESLREFRRPYSGPGYIGQSQGRLHAIQIVQRNDDDDDDCCLLMVWVLQDYATGHWNLKHAANILELLGRQICKQVEEVYTLIAIHPERDLIFFIDEVEERLMSYDIDSQKLHVVYNKGEYYLLPYHPYTPCFAEWLPTR</sequence>
<dbReference type="EnsemblPlants" id="AVESA.00010b.r2.5CG0876250.1">
    <property type="protein sequence ID" value="AVESA.00010b.r2.5CG0876250.1.CDS.1"/>
    <property type="gene ID" value="AVESA.00010b.r2.5CG0876250"/>
</dbReference>
<reference evidence="1" key="2">
    <citation type="submission" date="2025-09" db="UniProtKB">
        <authorList>
            <consortium name="EnsemblPlants"/>
        </authorList>
    </citation>
    <scope>IDENTIFICATION</scope>
</reference>
<proteinExistence type="predicted"/>
<keyword evidence="2" id="KW-1185">Reference proteome</keyword>
<reference evidence="1" key="1">
    <citation type="submission" date="2021-05" db="EMBL/GenBank/DDBJ databases">
        <authorList>
            <person name="Scholz U."/>
            <person name="Mascher M."/>
            <person name="Fiebig A."/>
        </authorList>
    </citation>
    <scope>NUCLEOTIDE SEQUENCE [LARGE SCALE GENOMIC DNA]</scope>
</reference>